<evidence type="ECO:0000313" key="2">
    <source>
        <dbReference type="Proteomes" id="UP001188597"/>
    </source>
</evidence>
<dbReference type="EMBL" id="JAVXUP010002425">
    <property type="protein sequence ID" value="KAK3003404.1"/>
    <property type="molecule type" value="Genomic_DNA"/>
</dbReference>
<reference evidence="1" key="1">
    <citation type="submission" date="2022-12" db="EMBL/GenBank/DDBJ databases">
        <title>Draft genome assemblies for two species of Escallonia (Escalloniales).</title>
        <authorList>
            <person name="Chanderbali A."/>
            <person name="Dervinis C."/>
            <person name="Anghel I."/>
            <person name="Soltis D."/>
            <person name="Soltis P."/>
            <person name="Zapata F."/>
        </authorList>
    </citation>
    <scope>NUCLEOTIDE SEQUENCE</scope>
    <source>
        <strain evidence="1">UCBG64.0493</strain>
        <tissue evidence="1">Leaf</tissue>
    </source>
</reference>
<evidence type="ECO:0000313" key="1">
    <source>
        <dbReference type="EMBL" id="KAK3003404.1"/>
    </source>
</evidence>
<organism evidence="1 2">
    <name type="scientific">Escallonia herrerae</name>
    <dbReference type="NCBI Taxonomy" id="1293975"/>
    <lineage>
        <taxon>Eukaryota</taxon>
        <taxon>Viridiplantae</taxon>
        <taxon>Streptophyta</taxon>
        <taxon>Embryophyta</taxon>
        <taxon>Tracheophyta</taxon>
        <taxon>Spermatophyta</taxon>
        <taxon>Magnoliopsida</taxon>
        <taxon>eudicotyledons</taxon>
        <taxon>Gunneridae</taxon>
        <taxon>Pentapetalae</taxon>
        <taxon>asterids</taxon>
        <taxon>campanulids</taxon>
        <taxon>Escalloniales</taxon>
        <taxon>Escalloniaceae</taxon>
        <taxon>Escallonia</taxon>
    </lineage>
</organism>
<dbReference type="Proteomes" id="UP001188597">
    <property type="component" value="Unassembled WGS sequence"/>
</dbReference>
<keyword evidence="2" id="KW-1185">Reference proteome</keyword>
<comment type="caution">
    <text evidence="1">The sequence shown here is derived from an EMBL/GenBank/DDBJ whole genome shotgun (WGS) entry which is preliminary data.</text>
</comment>
<protein>
    <submittedName>
        <fullName evidence="1">Uncharacterized protein</fullName>
    </submittedName>
</protein>
<proteinExistence type="predicted"/>
<gene>
    <name evidence="1" type="ORF">RJ639_020020</name>
</gene>
<sequence>MTVVEANRKFVPLVTTEGCTTAIVNSTISVRELLDRTGLDKGTASMEETNTIRVTSTNISIHRPLDFFIRYKAQHIGAPLLQPYEYRQLPRQQKMRTHCVECVHPVPYRRMQRMMGRVQQLLSAWEQ</sequence>
<accession>A0AA89AH15</accession>
<dbReference type="AlphaFoldDB" id="A0AA89AH15"/>
<name>A0AA89AH15_9ASTE</name>